<gene>
    <name evidence="1" type="ORF">Sradi_5296300</name>
</gene>
<comment type="caution">
    <text evidence="1">The sequence shown here is derived from an EMBL/GenBank/DDBJ whole genome shotgun (WGS) entry which is preliminary data.</text>
</comment>
<sequence>MDQLRCLLRASLLSIVWFTYFSARAKKLSKLVVGSFASDSKNVSPFKPCVREVVSTSWPEVGRLGLKLEGAEKVRMFVIPNLIFQRLLKPLYDWEIVLACCLLTDMNAITACYKLWADAENAQTVRQCLAKFENWSSQTANNRKSFVHFSGNVPNRQGRILLDILQMPECNHRAKHLGLPFCKPPSRNHISNELTEKLSKKLSLWKAKNLSRADFNKALVSKIAWNILQKSEKLWCTTLSAKYLKNDVVLVSSLQVKGASWIWQDAVKCMEIIQLGACFPVSKQSVIKIWEQPWIPSIQNYIPDCPQDPNPNWPTLVRDLIDQNCNQWKLELLNQMFPWNVVKEIRKIQIPKLRNPSTVLGSLQVREILYQSGIPRHPTNHNSR</sequence>
<reference evidence="1" key="2">
    <citation type="journal article" date="2024" name="Plant">
        <title>Genomic evolution and insights into agronomic trait innovations of Sesamum species.</title>
        <authorList>
            <person name="Miao H."/>
            <person name="Wang L."/>
            <person name="Qu L."/>
            <person name="Liu H."/>
            <person name="Sun Y."/>
            <person name="Le M."/>
            <person name="Wang Q."/>
            <person name="Wei S."/>
            <person name="Zheng Y."/>
            <person name="Lin W."/>
            <person name="Duan Y."/>
            <person name="Cao H."/>
            <person name="Xiong S."/>
            <person name="Wang X."/>
            <person name="Wei L."/>
            <person name="Li C."/>
            <person name="Ma Q."/>
            <person name="Ju M."/>
            <person name="Zhao R."/>
            <person name="Li G."/>
            <person name="Mu C."/>
            <person name="Tian Q."/>
            <person name="Mei H."/>
            <person name="Zhang T."/>
            <person name="Gao T."/>
            <person name="Zhang H."/>
        </authorList>
    </citation>
    <scope>NUCLEOTIDE SEQUENCE</scope>
    <source>
        <strain evidence="1">G02</strain>
    </source>
</reference>
<reference evidence="1" key="1">
    <citation type="submission" date="2020-06" db="EMBL/GenBank/DDBJ databases">
        <authorList>
            <person name="Li T."/>
            <person name="Hu X."/>
            <person name="Zhang T."/>
            <person name="Song X."/>
            <person name="Zhang H."/>
            <person name="Dai N."/>
            <person name="Sheng W."/>
            <person name="Hou X."/>
            <person name="Wei L."/>
        </authorList>
    </citation>
    <scope>NUCLEOTIDE SEQUENCE</scope>
    <source>
        <strain evidence="1">G02</strain>
        <tissue evidence="1">Leaf</tissue>
    </source>
</reference>
<evidence type="ECO:0000313" key="1">
    <source>
        <dbReference type="EMBL" id="KAL0320348.1"/>
    </source>
</evidence>
<proteinExistence type="predicted"/>
<protein>
    <submittedName>
        <fullName evidence="1">Uncharacterized protein</fullName>
    </submittedName>
</protein>
<organism evidence="1">
    <name type="scientific">Sesamum radiatum</name>
    <name type="common">Black benniseed</name>
    <dbReference type="NCBI Taxonomy" id="300843"/>
    <lineage>
        <taxon>Eukaryota</taxon>
        <taxon>Viridiplantae</taxon>
        <taxon>Streptophyta</taxon>
        <taxon>Embryophyta</taxon>
        <taxon>Tracheophyta</taxon>
        <taxon>Spermatophyta</taxon>
        <taxon>Magnoliopsida</taxon>
        <taxon>eudicotyledons</taxon>
        <taxon>Gunneridae</taxon>
        <taxon>Pentapetalae</taxon>
        <taxon>asterids</taxon>
        <taxon>lamiids</taxon>
        <taxon>Lamiales</taxon>
        <taxon>Pedaliaceae</taxon>
        <taxon>Sesamum</taxon>
    </lineage>
</organism>
<accession>A0AAW2LPQ6</accession>
<dbReference type="EMBL" id="JACGWJ010000024">
    <property type="protein sequence ID" value="KAL0320348.1"/>
    <property type="molecule type" value="Genomic_DNA"/>
</dbReference>
<name>A0AAW2LPQ6_SESRA</name>
<dbReference type="AlphaFoldDB" id="A0AAW2LPQ6"/>